<feature type="domain" description="GIY-YIG" evidence="2">
    <location>
        <begin position="1"/>
        <end position="77"/>
    </location>
</feature>
<dbReference type="InterPro" id="IPR050190">
    <property type="entry name" value="UPF0213_domain"/>
</dbReference>
<gene>
    <name evidence="3" type="ORF">CRV04_02465</name>
</gene>
<dbReference type="OrthoDB" id="287318at2"/>
<dbReference type="AlphaFoldDB" id="A0A4Q0XXB7"/>
<evidence type="ECO:0000259" key="2">
    <source>
        <dbReference type="PROSITE" id="PS50164"/>
    </source>
</evidence>
<keyword evidence="3" id="KW-0540">Nuclease</keyword>
<dbReference type="PROSITE" id="PS50164">
    <property type="entry name" value="GIY_YIG"/>
    <property type="match status" value="1"/>
</dbReference>
<comment type="similarity">
    <text evidence="1">Belongs to the UPF0213 family.</text>
</comment>
<dbReference type="InterPro" id="IPR035901">
    <property type="entry name" value="GIY-YIG_endonuc_sf"/>
</dbReference>
<proteinExistence type="inferred from homology"/>
<dbReference type="InterPro" id="IPR000305">
    <property type="entry name" value="GIY-YIG_endonuc"/>
</dbReference>
<dbReference type="PANTHER" id="PTHR34477:SF1">
    <property type="entry name" value="UPF0213 PROTEIN YHBQ"/>
    <property type="match status" value="1"/>
</dbReference>
<evidence type="ECO:0000313" key="4">
    <source>
        <dbReference type="Proteomes" id="UP000290657"/>
    </source>
</evidence>
<accession>A0A4Q0XXB7</accession>
<dbReference type="SUPFAM" id="SSF82771">
    <property type="entry name" value="GIY-YIG endonuclease"/>
    <property type="match status" value="1"/>
</dbReference>
<dbReference type="Proteomes" id="UP000290657">
    <property type="component" value="Unassembled WGS sequence"/>
</dbReference>
<comment type="caution">
    <text evidence="3">The sequence shown here is derived from an EMBL/GenBank/DDBJ whole genome shotgun (WGS) entry which is preliminary data.</text>
</comment>
<keyword evidence="3" id="KW-0378">Hydrolase</keyword>
<dbReference type="CDD" id="cd10456">
    <property type="entry name" value="GIY-YIG_UPF0213"/>
    <property type="match status" value="1"/>
</dbReference>
<dbReference type="RefSeq" id="WP_128995032.1">
    <property type="nucleotide sequence ID" value="NZ_PDKN01000001.1"/>
</dbReference>
<keyword evidence="3" id="KW-0255">Endonuclease</keyword>
<dbReference type="Pfam" id="PF01541">
    <property type="entry name" value="GIY-YIG"/>
    <property type="match status" value="1"/>
</dbReference>
<dbReference type="Gene3D" id="3.40.1440.10">
    <property type="entry name" value="GIY-YIG endonuclease"/>
    <property type="match status" value="1"/>
</dbReference>
<evidence type="ECO:0000313" key="3">
    <source>
        <dbReference type="EMBL" id="RXJ60949.1"/>
    </source>
</evidence>
<dbReference type="PANTHER" id="PTHR34477">
    <property type="entry name" value="UPF0213 PROTEIN YHBQ"/>
    <property type="match status" value="1"/>
</dbReference>
<protein>
    <submittedName>
        <fullName evidence="3">Endonuclease</fullName>
    </submittedName>
</protein>
<dbReference type="EMBL" id="PDKN01000001">
    <property type="protein sequence ID" value="RXJ60949.1"/>
    <property type="molecule type" value="Genomic_DNA"/>
</dbReference>
<reference evidence="3 4" key="1">
    <citation type="submission" date="2017-10" db="EMBL/GenBank/DDBJ databases">
        <title>Genomics of the genus Arcobacter.</title>
        <authorList>
            <person name="Perez-Cataluna A."/>
            <person name="Figueras M.J."/>
        </authorList>
    </citation>
    <scope>NUCLEOTIDE SEQUENCE [LARGE SCALE GENOMIC DNA]</scope>
    <source>
        <strain evidence="3 4">CECT 8987</strain>
    </source>
</reference>
<name>A0A4Q0XXB7_9BACT</name>
<evidence type="ECO:0000256" key="1">
    <source>
        <dbReference type="ARBA" id="ARBA00007435"/>
    </source>
</evidence>
<keyword evidence="4" id="KW-1185">Reference proteome</keyword>
<organism evidence="3 4">
    <name type="scientific">Candidatus Marinarcus aquaticus</name>
    <dbReference type="NCBI Taxonomy" id="2044504"/>
    <lineage>
        <taxon>Bacteria</taxon>
        <taxon>Pseudomonadati</taxon>
        <taxon>Campylobacterota</taxon>
        <taxon>Epsilonproteobacteria</taxon>
        <taxon>Campylobacterales</taxon>
        <taxon>Arcobacteraceae</taxon>
        <taxon>Candidatus Marinarcus</taxon>
    </lineage>
</organism>
<sequence length="85" mass="9830">MSYYVYILKCCDGTLYTGIAKDVQKRLEEHNSSQKGAKYTKARRPVKLLYSESSKDRSSASKREYEIKKLSRTQKCALIQRSESV</sequence>
<dbReference type="GO" id="GO:0004519">
    <property type="term" value="F:endonuclease activity"/>
    <property type="evidence" value="ECO:0007669"/>
    <property type="project" value="UniProtKB-KW"/>
</dbReference>